<organism evidence="1">
    <name type="scientific">Myoviridae sp. ctLq07</name>
    <dbReference type="NCBI Taxonomy" id="2827681"/>
    <lineage>
        <taxon>Viruses</taxon>
        <taxon>Duplodnaviria</taxon>
        <taxon>Heunggongvirae</taxon>
        <taxon>Uroviricota</taxon>
        <taxon>Caudoviricetes</taxon>
    </lineage>
</organism>
<dbReference type="EMBL" id="BK032789">
    <property type="protein sequence ID" value="DAF60481.1"/>
    <property type="molecule type" value="Genomic_DNA"/>
</dbReference>
<evidence type="ECO:0000313" key="1">
    <source>
        <dbReference type="EMBL" id="DAF60481.1"/>
    </source>
</evidence>
<name>A0A8S5TB32_9CAUD</name>
<sequence length="84" mass="9764">MKFKIGDKVKVVKCEISGERCGNINKISTITQVEKDVPYPYILKDLDEVFSEDEIELVRKERFTKADLKDGDKCTLKKWTSYIC</sequence>
<reference evidence="1" key="1">
    <citation type="journal article" date="2021" name="Proc. Natl. Acad. Sci. U.S.A.">
        <title>A Catalog of Tens of Thousands of Viruses from Human Metagenomes Reveals Hidden Associations with Chronic Diseases.</title>
        <authorList>
            <person name="Tisza M.J."/>
            <person name="Buck C.B."/>
        </authorList>
    </citation>
    <scope>NUCLEOTIDE SEQUENCE</scope>
    <source>
        <strain evidence="1">CtLq07</strain>
    </source>
</reference>
<protein>
    <submittedName>
        <fullName evidence="1">Uncharacterized protein</fullName>
    </submittedName>
</protein>
<accession>A0A8S5TB32</accession>
<proteinExistence type="predicted"/>